<dbReference type="Proteomes" id="UP000712281">
    <property type="component" value="Unassembled WGS sequence"/>
</dbReference>
<evidence type="ECO:0000313" key="3">
    <source>
        <dbReference type="Proteomes" id="UP000712281"/>
    </source>
</evidence>
<proteinExistence type="predicted"/>
<organism evidence="2 3">
    <name type="scientific">Brassica cretica</name>
    <name type="common">Mustard</name>
    <dbReference type="NCBI Taxonomy" id="69181"/>
    <lineage>
        <taxon>Eukaryota</taxon>
        <taxon>Viridiplantae</taxon>
        <taxon>Streptophyta</taxon>
        <taxon>Embryophyta</taxon>
        <taxon>Tracheophyta</taxon>
        <taxon>Spermatophyta</taxon>
        <taxon>Magnoliopsida</taxon>
        <taxon>eudicotyledons</taxon>
        <taxon>Gunneridae</taxon>
        <taxon>Pentapetalae</taxon>
        <taxon>rosids</taxon>
        <taxon>malvids</taxon>
        <taxon>Brassicales</taxon>
        <taxon>Brassicaceae</taxon>
        <taxon>Brassiceae</taxon>
        <taxon>Brassica</taxon>
    </lineage>
</organism>
<sequence>MGAGNGSDLRHPLRAQPLVDNFQEVEQPWGARSATCAQNEGTKLTSGATSRSRVKHPLWKQSDLTYPHAFLFF</sequence>
<name>A0A8S9L564_BRACR</name>
<dbReference type="EMBL" id="QGKW02000717">
    <property type="protein sequence ID" value="KAF2600596.1"/>
    <property type="molecule type" value="Genomic_DNA"/>
</dbReference>
<feature type="region of interest" description="Disordered" evidence="1">
    <location>
        <begin position="30"/>
        <end position="53"/>
    </location>
</feature>
<dbReference type="AlphaFoldDB" id="A0A8S9L564"/>
<protein>
    <submittedName>
        <fullName evidence="2">Uncharacterized protein</fullName>
    </submittedName>
</protein>
<feature type="compositionally biased region" description="Polar residues" evidence="1">
    <location>
        <begin position="35"/>
        <end position="51"/>
    </location>
</feature>
<evidence type="ECO:0000313" key="2">
    <source>
        <dbReference type="EMBL" id="KAF2600596.1"/>
    </source>
</evidence>
<evidence type="ECO:0000256" key="1">
    <source>
        <dbReference type="SAM" id="MobiDB-lite"/>
    </source>
</evidence>
<gene>
    <name evidence="2" type="ORF">F2Q68_00008912</name>
</gene>
<comment type="caution">
    <text evidence="2">The sequence shown here is derived from an EMBL/GenBank/DDBJ whole genome shotgun (WGS) entry which is preliminary data.</text>
</comment>
<accession>A0A8S9L564</accession>
<reference evidence="2" key="1">
    <citation type="submission" date="2019-12" db="EMBL/GenBank/DDBJ databases">
        <title>Genome sequencing and annotation of Brassica cretica.</title>
        <authorList>
            <person name="Studholme D.J."/>
            <person name="Sarris P.F."/>
        </authorList>
    </citation>
    <scope>NUCLEOTIDE SEQUENCE</scope>
    <source>
        <strain evidence="2">PFS-001/15</strain>
        <tissue evidence="2">Leaf</tissue>
    </source>
</reference>